<evidence type="ECO:0000256" key="1">
    <source>
        <dbReference type="ARBA" id="ARBA00023172"/>
    </source>
</evidence>
<keyword evidence="1" id="KW-0233">DNA recombination</keyword>
<dbReference type="CDD" id="cd01189">
    <property type="entry name" value="INT_ICEBs1_C_like"/>
    <property type="match status" value="1"/>
</dbReference>
<protein>
    <submittedName>
        <fullName evidence="4">Site-specific integrase</fullName>
    </submittedName>
</protein>
<comment type="caution">
    <text evidence="4">The sequence shown here is derived from an EMBL/GenBank/DDBJ whole genome shotgun (WGS) entry which is preliminary data.</text>
</comment>
<accession>A0ABR7KI14</accession>
<dbReference type="Proteomes" id="UP000649075">
    <property type="component" value="Unassembled WGS sequence"/>
</dbReference>
<evidence type="ECO:0000256" key="2">
    <source>
        <dbReference type="SAM" id="MobiDB-lite"/>
    </source>
</evidence>
<reference evidence="4 5" key="1">
    <citation type="submission" date="2020-08" db="EMBL/GenBank/DDBJ databases">
        <authorList>
            <person name="Liu C."/>
            <person name="Sun Q."/>
        </authorList>
    </citation>
    <scope>NUCLEOTIDE SEQUENCE [LARGE SCALE GENOMIC DNA]</scope>
    <source>
        <strain evidence="4 5">L34</strain>
    </source>
</reference>
<proteinExistence type="predicted"/>
<dbReference type="InterPro" id="IPR002104">
    <property type="entry name" value="Integrase_catalytic"/>
</dbReference>
<dbReference type="SUPFAM" id="SSF56349">
    <property type="entry name" value="DNA breaking-rejoining enzymes"/>
    <property type="match status" value="1"/>
</dbReference>
<dbReference type="RefSeq" id="WP_186999055.1">
    <property type="nucleotide sequence ID" value="NZ_JACRWH010000020.1"/>
</dbReference>
<evidence type="ECO:0000313" key="5">
    <source>
        <dbReference type="Proteomes" id="UP000649075"/>
    </source>
</evidence>
<dbReference type="PANTHER" id="PTHR30349">
    <property type="entry name" value="PHAGE INTEGRASE-RELATED"/>
    <property type="match status" value="1"/>
</dbReference>
<dbReference type="Pfam" id="PF14659">
    <property type="entry name" value="Phage_int_SAM_3"/>
    <property type="match status" value="1"/>
</dbReference>
<gene>
    <name evidence="4" type="ORF">H8911_06310</name>
</gene>
<dbReference type="PROSITE" id="PS51898">
    <property type="entry name" value="TYR_RECOMBINASE"/>
    <property type="match status" value="1"/>
</dbReference>
<dbReference type="Pfam" id="PF00589">
    <property type="entry name" value="Phage_integrase"/>
    <property type="match status" value="1"/>
</dbReference>
<dbReference type="InterPro" id="IPR011010">
    <property type="entry name" value="DNA_brk_join_enz"/>
</dbReference>
<dbReference type="PANTHER" id="PTHR30349:SF64">
    <property type="entry name" value="PROPHAGE INTEGRASE INTD-RELATED"/>
    <property type="match status" value="1"/>
</dbReference>
<dbReference type="InterPro" id="IPR004107">
    <property type="entry name" value="Integrase_SAM-like_N"/>
</dbReference>
<dbReference type="EMBL" id="JACRWH010000020">
    <property type="protein sequence ID" value="MBC6012349.1"/>
    <property type="molecule type" value="Genomic_DNA"/>
</dbReference>
<sequence length="295" mass="35328">MSVYRDKQRNTWFVVTRYKDWTGKAKQTTKHDAQRYESLFIDKKKDSTDILFKNFVEIYLESMEYRIKENTLMTKQNIFYHHIVPYLGEMKFWTKEEYLTFSRAMMNKEESYHAFEILYWCGIRLGELLALIAEDFDFEKKTLRINKSYQRIKGKDVITTPKTRKSNRVLTLPDFLAEEMQDYISRLPYLKVDDRIFTITKSGLHHEIDRGCRETDVKRIRIHDLRHSHVSMLIEMGFSAVDIANRVGHESVKVTYRYAHMFPNKDLMIAKKLNISRNGEKDEQEEPGSERTFEK</sequence>
<keyword evidence="5" id="KW-1185">Reference proteome</keyword>
<organism evidence="4 5">
    <name type="scientific">Holdemanella hominis</name>
    <dbReference type="NCBI Taxonomy" id="2764327"/>
    <lineage>
        <taxon>Bacteria</taxon>
        <taxon>Bacillati</taxon>
        <taxon>Bacillota</taxon>
        <taxon>Erysipelotrichia</taxon>
        <taxon>Erysipelotrichales</taxon>
        <taxon>Erysipelotrichaceae</taxon>
        <taxon>Holdemanella</taxon>
    </lineage>
</organism>
<dbReference type="InterPro" id="IPR013762">
    <property type="entry name" value="Integrase-like_cat_sf"/>
</dbReference>
<dbReference type="InterPro" id="IPR050090">
    <property type="entry name" value="Tyrosine_recombinase_XerCD"/>
</dbReference>
<dbReference type="Gene3D" id="1.10.443.10">
    <property type="entry name" value="Intergrase catalytic core"/>
    <property type="match status" value="1"/>
</dbReference>
<evidence type="ECO:0000313" key="4">
    <source>
        <dbReference type="EMBL" id="MBC6012349.1"/>
    </source>
</evidence>
<name>A0ABR7KI14_9FIRM</name>
<feature type="domain" description="Tyr recombinase" evidence="3">
    <location>
        <begin position="88"/>
        <end position="272"/>
    </location>
</feature>
<evidence type="ECO:0000259" key="3">
    <source>
        <dbReference type="PROSITE" id="PS51898"/>
    </source>
</evidence>
<feature type="region of interest" description="Disordered" evidence="2">
    <location>
        <begin position="276"/>
        <end position="295"/>
    </location>
</feature>